<dbReference type="AlphaFoldDB" id="A0A6G0XV25"/>
<dbReference type="PANTHER" id="PTHR46609:SF8">
    <property type="entry name" value="YQAJ VIRAL RECOMBINASE DOMAIN-CONTAINING PROTEIN"/>
    <property type="match status" value="1"/>
</dbReference>
<evidence type="ECO:0000313" key="2">
    <source>
        <dbReference type="EMBL" id="KAF0744252.1"/>
    </source>
</evidence>
<dbReference type="InterPro" id="IPR019080">
    <property type="entry name" value="YqaJ_viral_recombinase"/>
</dbReference>
<dbReference type="CDD" id="cd22343">
    <property type="entry name" value="PDDEXK_lambda_exonuclease-like"/>
    <property type="match status" value="1"/>
</dbReference>
<comment type="caution">
    <text evidence="2">The sequence shown here is derived from an EMBL/GenBank/DDBJ whole genome shotgun (WGS) entry which is preliminary data.</text>
</comment>
<gene>
    <name evidence="2" type="ORF">FWK35_00030476</name>
</gene>
<name>A0A6G0XV25_APHCR</name>
<sequence>HRTDFVVRTIGSLLNGGILREMKNCTSRLILNAESLIENKTNNLCEQFNAIINKHVVGKRLNFSGRRSYNTRVEAAVISFKSNQFLRKIHKQMANNSSPGMFGKKFMKNIDRIRKNTKNRRQLFPDERRYQKPHSYEPDADYGLAEPLIENLSTEELETKKSLKIRLTASRFGQICKIAVYNILYAPSAQSKSLIYGREVEDITRKKAELIIKKKIDICGLIIDPNDPYLAASPDGLIENKAVVEIKCPYVAKDTTSAREAVNNNLLQYCSLVNNEIKLKTEHVYYYQIMGQLHISGQKLCYFVVHTNNWTNIEKIKYNSTFSESKMVHKLRAFYLQCLLSEIVQPLYPTRMLKSDIRERHTIVK</sequence>
<protein>
    <submittedName>
        <fullName evidence="2">YqaJ domain-containing protein</fullName>
    </submittedName>
</protein>
<dbReference type="SUPFAM" id="SSF52980">
    <property type="entry name" value="Restriction endonuclease-like"/>
    <property type="match status" value="1"/>
</dbReference>
<keyword evidence="3" id="KW-1185">Reference proteome</keyword>
<dbReference type="InterPro" id="IPR051703">
    <property type="entry name" value="NF-kappa-B_Signaling_Reg"/>
</dbReference>
<feature type="non-terminal residue" evidence="2">
    <location>
        <position position="1"/>
    </location>
</feature>
<reference evidence="2 3" key="1">
    <citation type="submission" date="2019-08" db="EMBL/GenBank/DDBJ databases">
        <title>Whole genome of Aphis craccivora.</title>
        <authorList>
            <person name="Voronova N.V."/>
            <person name="Shulinski R.S."/>
            <person name="Bandarenka Y.V."/>
            <person name="Zhorov D.G."/>
            <person name="Warner D."/>
        </authorList>
    </citation>
    <scope>NUCLEOTIDE SEQUENCE [LARGE SCALE GENOMIC DNA]</scope>
    <source>
        <strain evidence="2">180601</strain>
        <tissue evidence="2">Whole Body</tissue>
    </source>
</reference>
<dbReference type="InterPro" id="IPR011604">
    <property type="entry name" value="PDDEXK-like_dom_sf"/>
</dbReference>
<organism evidence="2 3">
    <name type="scientific">Aphis craccivora</name>
    <name type="common">Cowpea aphid</name>
    <dbReference type="NCBI Taxonomy" id="307492"/>
    <lineage>
        <taxon>Eukaryota</taxon>
        <taxon>Metazoa</taxon>
        <taxon>Ecdysozoa</taxon>
        <taxon>Arthropoda</taxon>
        <taxon>Hexapoda</taxon>
        <taxon>Insecta</taxon>
        <taxon>Pterygota</taxon>
        <taxon>Neoptera</taxon>
        <taxon>Paraneoptera</taxon>
        <taxon>Hemiptera</taxon>
        <taxon>Sternorrhyncha</taxon>
        <taxon>Aphidomorpha</taxon>
        <taxon>Aphidoidea</taxon>
        <taxon>Aphididae</taxon>
        <taxon>Aphidini</taxon>
        <taxon>Aphis</taxon>
        <taxon>Aphis</taxon>
    </lineage>
</organism>
<accession>A0A6G0XV25</accession>
<evidence type="ECO:0000259" key="1">
    <source>
        <dbReference type="Pfam" id="PF09588"/>
    </source>
</evidence>
<dbReference type="Gene3D" id="3.90.320.10">
    <property type="match status" value="1"/>
</dbReference>
<dbReference type="InterPro" id="IPR011335">
    <property type="entry name" value="Restrct_endonuc-II-like"/>
</dbReference>
<proteinExistence type="predicted"/>
<evidence type="ECO:0000313" key="3">
    <source>
        <dbReference type="Proteomes" id="UP000478052"/>
    </source>
</evidence>
<feature type="domain" description="YqaJ viral recombinase" evidence="1">
    <location>
        <begin position="185"/>
        <end position="298"/>
    </location>
</feature>
<dbReference type="Proteomes" id="UP000478052">
    <property type="component" value="Unassembled WGS sequence"/>
</dbReference>
<dbReference type="EMBL" id="VUJU01007517">
    <property type="protein sequence ID" value="KAF0744252.1"/>
    <property type="molecule type" value="Genomic_DNA"/>
</dbReference>
<dbReference type="GO" id="GO:0006281">
    <property type="term" value="P:DNA repair"/>
    <property type="evidence" value="ECO:0007669"/>
    <property type="project" value="UniProtKB-ARBA"/>
</dbReference>
<dbReference type="PANTHER" id="PTHR46609">
    <property type="entry name" value="EXONUCLEASE, PHAGE-TYPE/RECB, C-TERMINAL DOMAIN-CONTAINING PROTEIN"/>
    <property type="match status" value="1"/>
</dbReference>
<dbReference type="OrthoDB" id="6612141at2759"/>
<dbReference type="Pfam" id="PF09588">
    <property type="entry name" value="YqaJ"/>
    <property type="match status" value="1"/>
</dbReference>